<feature type="domain" description="Fe/B12 periplasmic-binding" evidence="7">
    <location>
        <begin position="77"/>
        <end position="337"/>
    </location>
</feature>
<keyword evidence="4 6" id="KW-0732">Signal</keyword>
<dbReference type="Proteomes" id="UP001165378">
    <property type="component" value="Unassembled WGS sequence"/>
</dbReference>
<evidence type="ECO:0000256" key="5">
    <source>
        <dbReference type="SAM" id="MobiDB-lite"/>
    </source>
</evidence>
<evidence type="ECO:0000313" key="8">
    <source>
        <dbReference type="EMBL" id="MCF2530907.1"/>
    </source>
</evidence>
<evidence type="ECO:0000256" key="4">
    <source>
        <dbReference type="ARBA" id="ARBA00022729"/>
    </source>
</evidence>
<evidence type="ECO:0000259" key="7">
    <source>
        <dbReference type="PROSITE" id="PS50983"/>
    </source>
</evidence>
<organism evidence="8 9">
    <name type="scientific">Yinghuangia soli</name>
    <dbReference type="NCBI Taxonomy" id="2908204"/>
    <lineage>
        <taxon>Bacteria</taxon>
        <taxon>Bacillati</taxon>
        <taxon>Actinomycetota</taxon>
        <taxon>Actinomycetes</taxon>
        <taxon>Kitasatosporales</taxon>
        <taxon>Streptomycetaceae</taxon>
        <taxon>Yinghuangia</taxon>
    </lineage>
</organism>
<dbReference type="CDD" id="cd01146">
    <property type="entry name" value="FhuD"/>
    <property type="match status" value="1"/>
</dbReference>
<dbReference type="RefSeq" id="WP_235055576.1">
    <property type="nucleotide sequence ID" value="NZ_JAKFHA010000019.1"/>
</dbReference>
<dbReference type="AlphaFoldDB" id="A0AA41Q668"/>
<dbReference type="PANTHER" id="PTHR30532:SF21">
    <property type="entry name" value="SIDEROPHORE-BINDING LIPOPROTEIN YFIY-RELATED"/>
    <property type="match status" value="1"/>
</dbReference>
<accession>A0AA41Q668</accession>
<feature type="region of interest" description="Disordered" evidence="5">
    <location>
        <begin position="30"/>
        <end position="56"/>
    </location>
</feature>
<evidence type="ECO:0000256" key="6">
    <source>
        <dbReference type="SAM" id="SignalP"/>
    </source>
</evidence>
<dbReference type="PROSITE" id="PS50983">
    <property type="entry name" value="FE_B12_PBP"/>
    <property type="match status" value="1"/>
</dbReference>
<dbReference type="Pfam" id="PF01497">
    <property type="entry name" value="Peripla_BP_2"/>
    <property type="match status" value="1"/>
</dbReference>
<feature type="signal peptide" evidence="6">
    <location>
        <begin position="1"/>
        <end position="26"/>
    </location>
</feature>
<evidence type="ECO:0000313" key="9">
    <source>
        <dbReference type="Proteomes" id="UP001165378"/>
    </source>
</evidence>
<proteinExistence type="inferred from homology"/>
<protein>
    <submittedName>
        <fullName evidence="8">Iron-siderophore ABC transporter substrate-binding protein</fullName>
    </submittedName>
</protein>
<dbReference type="GO" id="GO:1901678">
    <property type="term" value="P:iron coordination entity transport"/>
    <property type="evidence" value="ECO:0007669"/>
    <property type="project" value="UniProtKB-ARBA"/>
</dbReference>
<gene>
    <name evidence="8" type="ORF">LZ495_27345</name>
</gene>
<evidence type="ECO:0000256" key="1">
    <source>
        <dbReference type="ARBA" id="ARBA00004196"/>
    </source>
</evidence>
<dbReference type="SUPFAM" id="SSF53807">
    <property type="entry name" value="Helical backbone' metal receptor"/>
    <property type="match status" value="1"/>
</dbReference>
<dbReference type="InterPro" id="IPR002491">
    <property type="entry name" value="ABC_transptr_periplasmic_BD"/>
</dbReference>
<comment type="similarity">
    <text evidence="2">Belongs to the bacterial solute-binding protein 8 family.</text>
</comment>
<dbReference type="PROSITE" id="PS51257">
    <property type="entry name" value="PROKAR_LIPOPROTEIN"/>
    <property type="match status" value="1"/>
</dbReference>
<evidence type="ECO:0000256" key="3">
    <source>
        <dbReference type="ARBA" id="ARBA00022448"/>
    </source>
</evidence>
<dbReference type="Gene3D" id="3.40.50.1980">
    <property type="entry name" value="Nitrogenase molybdenum iron protein domain"/>
    <property type="match status" value="2"/>
</dbReference>
<dbReference type="EMBL" id="JAKFHA010000019">
    <property type="protein sequence ID" value="MCF2530907.1"/>
    <property type="molecule type" value="Genomic_DNA"/>
</dbReference>
<name>A0AA41Q668_9ACTN</name>
<keyword evidence="3" id="KW-0813">Transport</keyword>
<dbReference type="GO" id="GO:0030288">
    <property type="term" value="C:outer membrane-bounded periplasmic space"/>
    <property type="evidence" value="ECO:0007669"/>
    <property type="project" value="TreeGrafter"/>
</dbReference>
<feature type="compositionally biased region" description="Low complexity" evidence="5">
    <location>
        <begin position="38"/>
        <end position="56"/>
    </location>
</feature>
<dbReference type="PANTHER" id="PTHR30532">
    <property type="entry name" value="IRON III DICITRATE-BINDING PERIPLASMIC PROTEIN"/>
    <property type="match status" value="1"/>
</dbReference>
<feature type="chain" id="PRO_5041294720" evidence="6">
    <location>
        <begin position="27"/>
        <end position="339"/>
    </location>
</feature>
<comment type="subcellular location">
    <subcellularLocation>
        <location evidence="1">Cell envelope</location>
    </subcellularLocation>
</comment>
<evidence type="ECO:0000256" key="2">
    <source>
        <dbReference type="ARBA" id="ARBA00008814"/>
    </source>
</evidence>
<sequence>MRTEPRRWRARLAAAAVATALTVGLAACGEDSKDDAKSTGAGASATASQAAPGQAAVFPRTITHDKGTTEIKAKPERIVALDNSLVEAVALLDRPLVGGIGSYRDRKGFPEYLGAAVKDTKDVGPLDNPNLEQIMALKPDLIISATVRHEALYAQLSKIAPTVFVKTTGPQWKDNIKAVGQAIGEDEKAAAKLAAYEARAKKIGTAINAKANNPKVSVVRFVDGPTRIYLPKSFSGIVLGDAGIARPENQRDPEKFNLEISEEQIGQADGDYIFVTAFSGGEARKAQFTANPLWARLKGVQDKHVYDVQDELWMTSVSVQGAHVILDDLARVFGVDPAK</sequence>
<keyword evidence="9" id="KW-1185">Reference proteome</keyword>
<dbReference type="InterPro" id="IPR051313">
    <property type="entry name" value="Bact_iron-sidero_bind"/>
</dbReference>
<reference evidence="8" key="1">
    <citation type="submission" date="2022-01" db="EMBL/GenBank/DDBJ databases">
        <title>Genome-Based Taxonomic Classification of the Phylum Actinobacteria.</title>
        <authorList>
            <person name="Gao Y."/>
        </authorList>
    </citation>
    <scope>NUCLEOTIDE SEQUENCE</scope>
    <source>
        <strain evidence="8">KLBMP 8922</strain>
    </source>
</reference>
<comment type="caution">
    <text evidence="8">The sequence shown here is derived from an EMBL/GenBank/DDBJ whole genome shotgun (WGS) entry which is preliminary data.</text>
</comment>